<protein>
    <submittedName>
        <fullName evidence="2">Uncharacterized protein</fullName>
    </submittedName>
</protein>
<dbReference type="EMBL" id="JELW01000036">
    <property type="protein sequence ID" value="EXU97449.1"/>
    <property type="molecule type" value="Genomic_DNA"/>
</dbReference>
<reference evidence="2 3" key="1">
    <citation type="submission" date="2014-02" db="EMBL/GenBank/DDBJ databases">
        <title>The genome sequence of the entomopathogenic fungus Metarhizium robertsii ARSEF 2575.</title>
        <authorList>
            <person name="Giuliano Garisto Donzelli B."/>
            <person name="Roe B.A."/>
            <person name="Macmil S.L."/>
            <person name="Krasnoff S.B."/>
            <person name="Gibson D.M."/>
        </authorList>
    </citation>
    <scope>NUCLEOTIDE SEQUENCE [LARGE SCALE GENOMIC DNA]</scope>
    <source>
        <strain evidence="2 3">ARSEF 2575</strain>
    </source>
</reference>
<accession>A0A014N9N2</accession>
<evidence type="ECO:0000256" key="1">
    <source>
        <dbReference type="SAM" id="Phobius"/>
    </source>
</evidence>
<dbReference type="AlphaFoldDB" id="A0A014N9N2"/>
<feature type="transmembrane region" description="Helical" evidence="1">
    <location>
        <begin position="14"/>
        <end position="32"/>
    </location>
</feature>
<gene>
    <name evidence="2" type="ORF">X797_009358</name>
</gene>
<evidence type="ECO:0000313" key="2">
    <source>
        <dbReference type="EMBL" id="EXU97449.1"/>
    </source>
</evidence>
<sequence>MSIVPDRVQPQAPVNFYTFSCVGISSFYCVGLSRSKDSHIGMTGCKNGHHPALSATLKQDAPDSTSSYQGRQWLACASSPD</sequence>
<dbReference type="HOGENOM" id="CLU_2574384_0_0_1"/>
<keyword evidence="1" id="KW-0812">Transmembrane</keyword>
<keyword evidence="1" id="KW-0472">Membrane</keyword>
<comment type="caution">
    <text evidence="2">The sequence shown here is derived from an EMBL/GenBank/DDBJ whole genome shotgun (WGS) entry which is preliminary data.</text>
</comment>
<evidence type="ECO:0000313" key="3">
    <source>
        <dbReference type="Proteomes" id="UP000030151"/>
    </source>
</evidence>
<dbReference type="Proteomes" id="UP000030151">
    <property type="component" value="Unassembled WGS sequence"/>
</dbReference>
<organism evidence="2 3">
    <name type="scientific">Metarhizium robertsii</name>
    <dbReference type="NCBI Taxonomy" id="568076"/>
    <lineage>
        <taxon>Eukaryota</taxon>
        <taxon>Fungi</taxon>
        <taxon>Dikarya</taxon>
        <taxon>Ascomycota</taxon>
        <taxon>Pezizomycotina</taxon>
        <taxon>Sordariomycetes</taxon>
        <taxon>Hypocreomycetidae</taxon>
        <taxon>Hypocreales</taxon>
        <taxon>Clavicipitaceae</taxon>
        <taxon>Metarhizium</taxon>
    </lineage>
</organism>
<name>A0A014N9N2_9HYPO</name>
<proteinExistence type="predicted"/>
<keyword evidence="1" id="KW-1133">Transmembrane helix</keyword>